<dbReference type="PANTHER" id="PTHR13696">
    <property type="entry name" value="P-LOOP CONTAINING NUCLEOSIDE TRIPHOSPHATE HYDROLASE"/>
    <property type="match status" value="1"/>
</dbReference>
<dbReference type="SUPFAM" id="SSF52540">
    <property type="entry name" value="P-loop containing nucleoside triphosphate hydrolases"/>
    <property type="match status" value="1"/>
</dbReference>
<dbReference type="AlphaFoldDB" id="A0AA47JL21"/>
<dbReference type="InterPro" id="IPR050678">
    <property type="entry name" value="DNA_Partitioning_ATPase"/>
</dbReference>
<dbReference type="CDD" id="cd02042">
    <property type="entry name" value="ParAB_family"/>
    <property type="match status" value="1"/>
</dbReference>
<proteinExistence type="predicted"/>
<feature type="domain" description="CobQ/CobB/MinD/ParA nucleotide binding" evidence="1">
    <location>
        <begin position="8"/>
        <end position="105"/>
    </location>
</feature>
<dbReference type="PANTHER" id="PTHR13696:SF99">
    <property type="entry name" value="COBYRINIC ACID AC-DIAMIDE SYNTHASE"/>
    <property type="match status" value="1"/>
</dbReference>
<dbReference type="EMBL" id="CP114195">
    <property type="protein sequence ID" value="WAT92614.1"/>
    <property type="molecule type" value="Genomic_DNA"/>
</dbReference>
<protein>
    <submittedName>
        <fullName evidence="2">ParA family protein</fullName>
    </submittedName>
</protein>
<accession>A0AA47JL21</accession>
<dbReference type="InterPro" id="IPR002586">
    <property type="entry name" value="CobQ/CobB/MinD/ParA_Nub-bd_dom"/>
</dbReference>
<dbReference type="Proteomes" id="UP001156560">
    <property type="component" value="Chromosome 2"/>
</dbReference>
<evidence type="ECO:0000259" key="1">
    <source>
        <dbReference type="Pfam" id="PF01656"/>
    </source>
</evidence>
<evidence type="ECO:0000313" key="2">
    <source>
        <dbReference type="EMBL" id="WAT92614.1"/>
    </source>
</evidence>
<dbReference type="RefSeq" id="WP_069536793.1">
    <property type="nucleotide sequence ID" value="NZ_CP114195.1"/>
</dbReference>
<dbReference type="Gene3D" id="3.40.50.300">
    <property type="entry name" value="P-loop containing nucleotide triphosphate hydrolases"/>
    <property type="match status" value="1"/>
</dbReference>
<sequence length="349" mass="39184">MGNKSYVMWNNKGGVGKSTITFHIASVYAEKNPERDVVVIDMCPQANVSMMLMGGGRQAEEKLQELITKDTPQTVVGYITDSITRSDTSDLTKYITKLNQYNNNLPDNIHLLSGDGNLELIAPLLSERADATPLSVKDQPWVEIHSIIKNFTHKQVGERPCTYFIDTNPSFSVYTQIAILSGEHLLVPINADDSSIFAITGLFNLIWGTEKTHPVYGNYTFSSKVNHFGIDRPKIALLLGNRFTQQKGAAHAFKALSNEATLKMYDEYKKDPKRFIDGNVQVNNQDDFEREFSVELRDFNSAGVVAANQGIPLSKMDRNIYHVYGERIQVAKEQRELCKSVIENLVSKL</sequence>
<reference evidence="2" key="1">
    <citation type="submission" date="2022-12" db="EMBL/GenBank/DDBJ databases">
        <title>Vibrio parahaemolyticus become highly virulent by producing novel Tc toxins.</title>
        <authorList>
            <person name="Yang F."/>
            <person name="You Y."/>
            <person name="Lai Q."/>
            <person name="Xu L."/>
            <person name="Li F."/>
        </authorList>
    </citation>
    <scope>NUCLEOTIDE SEQUENCE</scope>
    <source>
        <strain evidence="2">Vp-HL-202005</strain>
    </source>
</reference>
<dbReference type="Pfam" id="PF01656">
    <property type="entry name" value="CbiA"/>
    <property type="match status" value="1"/>
</dbReference>
<name>A0AA47JL21_VIBPH</name>
<evidence type="ECO:0000313" key="3">
    <source>
        <dbReference type="Proteomes" id="UP001156560"/>
    </source>
</evidence>
<organism evidence="2 3">
    <name type="scientific">Vibrio parahaemolyticus</name>
    <dbReference type="NCBI Taxonomy" id="670"/>
    <lineage>
        <taxon>Bacteria</taxon>
        <taxon>Pseudomonadati</taxon>
        <taxon>Pseudomonadota</taxon>
        <taxon>Gammaproteobacteria</taxon>
        <taxon>Vibrionales</taxon>
        <taxon>Vibrionaceae</taxon>
        <taxon>Vibrio</taxon>
    </lineage>
</organism>
<gene>
    <name evidence="2" type="ORF">O1Q84_24995</name>
</gene>
<dbReference type="InterPro" id="IPR027417">
    <property type="entry name" value="P-loop_NTPase"/>
</dbReference>